<dbReference type="GO" id="GO:0042256">
    <property type="term" value="P:cytosolic ribosome assembly"/>
    <property type="evidence" value="ECO:0007669"/>
    <property type="project" value="UniProtKB-UniRule"/>
</dbReference>
<dbReference type="Gene3D" id="3.30.460.10">
    <property type="entry name" value="Beta Polymerase, domain 2"/>
    <property type="match status" value="1"/>
</dbReference>
<keyword evidence="5" id="KW-1185">Reference proteome</keyword>
<dbReference type="GO" id="GO:0005737">
    <property type="term" value="C:cytoplasm"/>
    <property type="evidence" value="ECO:0007669"/>
    <property type="project" value="UniProtKB-SubCell"/>
</dbReference>
<dbReference type="SUPFAM" id="SSF81301">
    <property type="entry name" value="Nucleotidyltransferase"/>
    <property type="match status" value="1"/>
</dbReference>
<dbReference type="InterPro" id="IPR043519">
    <property type="entry name" value="NT_sf"/>
</dbReference>
<keyword evidence="2" id="KW-0963">Cytoplasm</keyword>
<organism evidence="4 5">
    <name type="scientific">Devosia enhydra</name>
    <dbReference type="NCBI Taxonomy" id="665118"/>
    <lineage>
        <taxon>Bacteria</taxon>
        <taxon>Pseudomonadati</taxon>
        <taxon>Pseudomonadota</taxon>
        <taxon>Alphaproteobacteria</taxon>
        <taxon>Hyphomicrobiales</taxon>
        <taxon>Devosiaceae</taxon>
        <taxon>Devosia</taxon>
    </lineage>
</organism>
<comment type="subunit">
    <text evidence="2">Interacts with ribosomal protein uL14 (rplN).</text>
</comment>
<dbReference type="PANTHER" id="PTHR21043">
    <property type="entry name" value="IOJAP SUPERFAMILY ORTHOLOG"/>
    <property type="match status" value="1"/>
</dbReference>
<sequence length="132" mass="14459">MMPSSSDTTEAMPAAAGPREASTSATPVLDLVLKTLEDAKAEETVSIDITGKSPLTDHMVITSGRSHRHVGAVADQLERALREAGYGKPRVEGLPHCDWVLVDADDVIVHIFRPEVRDFYNIEKLWSAEFTD</sequence>
<dbReference type="STRING" id="665118.SAMN02983003_3891"/>
<dbReference type="Pfam" id="PF02410">
    <property type="entry name" value="RsfS"/>
    <property type="match status" value="1"/>
</dbReference>
<dbReference type="EMBL" id="FPKU01000004">
    <property type="protein sequence ID" value="SFZ86697.1"/>
    <property type="molecule type" value="Genomic_DNA"/>
</dbReference>
<evidence type="ECO:0000313" key="5">
    <source>
        <dbReference type="Proteomes" id="UP000183447"/>
    </source>
</evidence>
<protein>
    <recommendedName>
        <fullName evidence="2">Ribosomal silencing factor RsfS</fullName>
    </recommendedName>
</protein>
<keyword evidence="2" id="KW-0810">Translation regulation</keyword>
<proteinExistence type="inferred from homology"/>
<dbReference type="Proteomes" id="UP000183447">
    <property type="component" value="Unassembled WGS sequence"/>
</dbReference>
<reference evidence="4 5" key="1">
    <citation type="submission" date="2016-11" db="EMBL/GenBank/DDBJ databases">
        <authorList>
            <person name="Jaros S."/>
            <person name="Januszkiewicz K."/>
            <person name="Wedrychowicz H."/>
        </authorList>
    </citation>
    <scope>NUCLEOTIDE SEQUENCE [LARGE SCALE GENOMIC DNA]</scope>
    <source>
        <strain evidence="4 5">ATCC 23634</strain>
    </source>
</reference>
<evidence type="ECO:0000256" key="3">
    <source>
        <dbReference type="SAM" id="MobiDB-lite"/>
    </source>
</evidence>
<evidence type="ECO:0000256" key="1">
    <source>
        <dbReference type="ARBA" id="ARBA00010574"/>
    </source>
</evidence>
<comment type="similarity">
    <text evidence="1 2">Belongs to the Iojap/RsfS family.</text>
</comment>
<dbReference type="GO" id="GO:0017148">
    <property type="term" value="P:negative regulation of translation"/>
    <property type="evidence" value="ECO:0007669"/>
    <property type="project" value="UniProtKB-UniRule"/>
</dbReference>
<accession>A0A1K2I2Z1</accession>
<dbReference type="AlphaFoldDB" id="A0A1K2I2Z1"/>
<comment type="subcellular location">
    <subcellularLocation>
        <location evidence="2">Cytoplasm</location>
    </subcellularLocation>
</comment>
<feature type="region of interest" description="Disordered" evidence="3">
    <location>
        <begin position="1"/>
        <end position="23"/>
    </location>
</feature>
<evidence type="ECO:0000313" key="4">
    <source>
        <dbReference type="EMBL" id="SFZ86697.1"/>
    </source>
</evidence>
<evidence type="ECO:0000256" key="2">
    <source>
        <dbReference type="HAMAP-Rule" id="MF_01477"/>
    </source>
</evidence>
<name>A0A1K2I2Z1_9HYPH</name>
<dbReference type="InterPro" id="IPR004394">
    <property type="entry name" value="Iojap/RsfS/C7orf30"/>
</dbReference>
<dbReference type="NCBIfam" id="TIGR00090">
    <property type="entry name" value="rsfS_iojap_ybeB"/>
    <property type="match status" value="1"/>
</dbReference>
<dbReference type="HAMAP" id="MF_01477">
    <property type="entry name" value="Iojap_RsfS"/>
    <property type="match status" value="1"/>
</dbReference>
<dbReference type="PANTHER" id="PTHR21043:SF0">
    <property type="entry name" value="MITOCHONDRIAL ASSEMBLY OF RIBOSOMAL LARGE SUBUNIT PROTEIN 1"/>
    <property type="match status" value="1"/>
</dbReference>
<gene>
    <name evidence="2" type="primary">rsfS</name>
    <name evidence="4" type="ORF">SAMN02983003_3891</name>
</gene>
<dbReference type="GO" id="GO:0043023">
    <property type="term" value="F:ribosomal large subunit binding"/>
    <property type="evidence" value="ECO:0007669"/>
    <property type="project" value="TreeGrafter"/>
</dbReference>
<dbReference type="GO" id="GO:0090071">
    <property type="term" value="P:negative regulation of ribosome biogenesis"/>
    <property type="evidence" value="ECO:0007669"/>
    <property type="project" value="UniProtKB-UniRule"/>
</dbReference>
<keyword evidence="2" id="KW-0678">Repressor</keyword>
<comment type="function">
    <text evidence="2">Functions as a ribosomal silencing factor. Interacts with ribosomal protein uL14 (rplN), blocking formation of intersubunit bridge B8. Prevents association of the 30S and 50S ribosomal subunits and the formation of functional ribosomes, thus repressing translation.</text>
</comment>